<dbReference type="PANTHER" id="PTHR24072">
    <property type="entry name" value="RHO FAMILY GTPASE"/>
    <property type="match status" value="1"/>
</dbReference>
<evidence type="ECO:0000256" key="1">
    <source>
        <dbReference type="ARBA" id="ARBA00022741"/>
    </source>
</evidence>
<evidence type="ECO:0000313" key="3">
    <source>
        <dbReference type="EMBL" id="WAQ96867.1"/>
    </source>
</evidence>
<dbReference type="SMART" id="SM00174">
    <property type="entry name" value="RHO"/>
    <property type="match status" value="1"/>
</dbReference>
<dbReference type="Proteomes" id="UP001164746">
    <property type="component" value="Chromosome 2"/>
</dbReference>
<dbReference type="SMART" id="SM00173">
    <property type="entry name" value="RAS"/>
    <property type="match status" value="1"/>
</dbReference>
<keyword evidence="4" id="KW-1185">Reference proteome</keyword>
<organism evidence="3 4">
    <name type="scientific">Mya arenaria</name>
    <name type="common">Soft-shell clam</name>
    <dbReference type="NCBI Taxonomy" id="6604"/>
    <lineage>
        <taxon>Eukaryota</taxon>
        <taxon>Metazoa</taxon>
        <taxon>Spiralia</taxon>
        <taxon>Lophotrochozoa</taxon>
        <taxon>Mollusca</taxon>
        <taxon>Bivalvia</taxon>
        <taxon>Autobranchia</taxon>
        <taxon>Heteroconchia</taxon>
        <taxon>Euheterodonta</taxon>
        <taxon>Imparidentia</taxon>
        <taxon>Neoheterodontei</taxon>
        <taxon>Myida</taxon>
        <taxon>Myoidea</taxon>
        <taxon>Myidae</taxon>
        <taxon>Mya</taxon>
    </lineage>
</organism>
<evidence type="ECO:0000256" key="2">
    <source>
        <dbReference type="ARBA" id="ARBA00023134"/>
    </source>
</evidence>
<dbReference type="PRINTS" id="PR00449">
    <property type="entry name" value="RASTRNSFRMNG"/>
</dbReference>
<evidence type="ECO:0000313" key="4">
    <source>
        <dbReference type="Proteomes" id="UP001164746"/>
    </source>
</evidence>
<name>A0ABY7DGR3_MYAAR</name>
<dbReference type="EMBL" id="CP111013">
    <property type="protein sequence ID" value="WAQ96867.1"/>
    <property type="molecule type" value="Genomic_DNA"/>
</dbReference>
<dbReference type="NCBIfam" id="TIGR00231">
    <property type="entry name" value="small_GTP"/>
    <property type="match status" value="1"/>
</dbReference>
<protein>
    <submittedName>
        <fullName evidence="3">RAC1-like protein</fullName>
    </submittedName>
</protein>
<dbReference type="InterPro" id="IPR027417">
    <property type="entry name" value="P-loop_NTPase"/>
</dbReference>
<dbReference type="InterPro" id="IPR005225">
    <property type="entry name" value="Small_GTP-bd"/>
</dbReference>
<dbReference type="CDD" id="cd00157">
    <property type="entry name" value="Rho"/>
    <property type="match status" value="1"/>
</dbReference>
<dbReference type="Gene3D" id="3.40.50.300">
    <property type="entry name" value="P-loop containing nucleotide triphosphate hydrolases"/>
    <property type="match status" value="1"/>
</dbReference>
<dbReference type="InterPro" id="IPR001806">
    <property type="entry name" value="Small_GTPase"/>
</dbReference>
<dbReference type="SMART" id="SM00175">
    <property type="entry name" value="RAB"/>
    <property type="match status" value="1"/>
</dbReference>
<dbReference type="PROSITE" id="PS51421">
    <property type="entry name" value="RAS"/>
    <property type="match status" value="1"/>
</dbReference>
<keyword evidence="1" id="KW-0547">Nucleotide-binding</keyword>
<dbReference type="PROSITE" id="PS51419">
    <property type="entry name" value="RAB"/>
    <property type="match status" value="1"/>
</dbReference>
<dbReference type="Pfam" id="PF00071">
    <property type="entry name" value="Ras"/>
    <property type="match status" value="1"/>
</dbReference>
<dbReference type="InterPro" id="IPR003578">
    <property type="entry name" value="Small_GTPase_Rho"/>
</dbReference>
<dbReference type="PROSITE" id="PS51420">
    <property type="entry name" value="RHO"/>
    <property type="match status" value="1"/>
</dbReference>
<reference evidence="3" key="1">
    <citation type="submission" date="2022-11" db="EMBL/GenBank/DDBJ databases">
        <title>Centuries of genome instability and evolution in soft-shell clam transmissible cancer (bioRxiv).</title>
        <authorList>
            <person name="Hart S.F.M."/>
            <person name="Yonemitsu M.A."/>
            <person name="Giersch R.M."/>
            <person name="Beal B.F."/>
            <person name="Arriagada G."/>
            <person name="Davis B.W."/>
            <person name="Ostrander E.A."/>
            <person name="Goff S.P."/>
            <person name="Metzger M.J."/>
        </authorList>
    </citation>
    <scope>NUCLEOTIDE SEQUENCE</scope>
    <source>
        <strain evidence="3">MELC-2E11</strain>
        <tissue evidence="3">Siphon/mantle</tissue>
    </source>
</reference>
<accession>A0ABY7DGR3</accession>
<sequence>MKQIKCVAVGDDLDEYKAVKSVDDSDYKMNLFDTAGAADYDRLRPLSYPMTDVILLCFSLISKSSYESVPSKWVPEVRYHCTGTPIILVGTKVDARETFSDRSKKVTYQQGRQLKELVGARYYVECSALTKMGIVEVFQDAVRAAITPPVKRRGNDRCKLL</sequence>
<dbReference type="SUPFAM" id="SSF52540">
    <property type="entry name" value="P-loop containing nucleoside triphosphate hydrolases"/>
    <property type="match status" value="1"/>
</dbReference>
<gene>
    <name evidence="3" type="ORF">MAR_029557</name>
</gene>
<proteinExistence type="predicted"/>
<keyword evidence="2" id="KW-0342">GTP-binding</keyword>